<dbReference type="InterPro" id="IPR046342">
    <property type="entry name" value="CBS_dom_sf"/>
</dbReference>
<evidence type="ECO:0000259" key="3">
    <source>
        <dbReference type="PROSITE" id="PS51371"/>
    </source>
</evidence>
<dbReference type="GeneID" id="56474910"/>
<dbReference type="RefSeq" id="WP_063232682.1">
    <property type="nucleotide sequence ID" value="NZ_BCVO01000003.1"/>
</dbReference>
<evidence type="ECO:0000256" key="1">
    <source>
        <dbReference type="ARBA" id="ARBA00023122"/>
    </source>
</evidence>
<sequence length="216" mass="24298">MIVETIMNEDIITLTPTDTIHSAVLIIKEKRIRHIPIVDDSFQLVGLVSDRDIRDAAPSIFRTEEYKNDLQKPLSSIMKTEIITGHPLDFVEEIGAVFCDNNISCLPIVKGRKLVGIITGSDLLHSYVELTGVNQPGSQIEIRIPDKAGSLHDIAHIFKRRNTNILSTLVYPEKNGTDYKILVIRVQTMNPFMVVEDLKKEGYTILWPSLPGISHE</sequence>
<gene>
    <name evidence="4" type="ORF">BS1321_19270</name>
</gene>
<dbReference type="PANTHER" id="PTHR43080">
    <property type="entry name" value="CBS DOMAIN-CONTAINING PROTEIN CBSX3, MITOCHONDRIAL"/>
    <property type="match status" value="1"/>
</dbReference>
<keyword evidence="1 2" id="KW-0129">CBS domain</keyword>
<dbReference type="PROSITE" id="PS51371">
    <property type="entry name" value="CBS"/>
    <property type="match status" value="2"/>
</dbReference>
<dbReference type="Pfam" id="PF00571">
    <property type="entry name" value="CBS"/>
    <property type="match status" value="2"/>
</dbReference>
<dbReference type="CDD" id="cd04584">
    <property type="entry name" value="CBS_pair_AcuB_like"/>
    <property type="match status" value="1"/>
</dbReference>
<dbReference type="SUPFAM" id="SSF54631">
    <property type="entry name" value="CBS-domain pair"/>
    <property type="match status" value="1"/>
</dbReference>
<accession>A0A223ELB1</accession>
<dbReference type="AlphaFoldDB" id="A0A223ELB1"/>
<dbReference type="OrthoDB" id="9781631at2"/>
<dbReference type="SMART" id="SM00116">
    <property type="entry name" value="CBS"/>
    <property type="match status" value="2"/>
</dbReference>
<dbReference type="SUPFAM" id="SSF55021">
    <property type="entry name" value="ACT-like"/>
    <property type="match status" value="1"/>
</dbReference>
<feature type="domain" description="CBS" evidence="3">
    <location>
        <begin position="78"/>
        <end position="133"/>
    </location>
</feature>
<evidence type="ECO:0000313" key="4">
    <source>
        <dbReference type="EMBL" id="ASS95855.1"/>
    </source>
</evidence>
<dbReference type="InterPro" id="IPR051257">
    <property type="entry name" value="Diverse_CBS-Domain"/>
</dbReference>
<dbReference type="EMBL" id="CP017704">
    <property type="protein sequence ID" value="ASS95855.1"/>
    <property type="molecule type" value="Genomic_DNA"/>
</dbReference>
<dbReference type="CDD" id="cd04883">
    <property type="entry name" value="ACT_AcuB"/>
    <property type="match status" value="1"/>
</dbReference>
<reference evidence="4 5" key="1">
    <citation type="submission" date="2016-10" db="EMBL/GenBank/DDBJ databases">
        <title>The whole genome sequencing and assembly of Bacillus simplex DSM 1321 strain.</title>
        <authorList>
            <person name="Park M.-K."/>
            <person name="Lee Y.-J."/>
            <person name="Yi H."/>
            <person name="Bahn Y.-S."/>
            <person name="Kim J.F."/>
            <person name="Lee D.-W."/>
        </authorList>
    </citation>
    <scope>NUCLEOTIDE SEQUENCE [LARGE SCALE GENOMIC DNA]</scope>
    <source>
        <strain evidence="4 5">DSM 1321</strain>
    </source>
</reference>
<dbReference type="Proteomes" id="UP000214618">
    <property type="component" value="Chromosome"/>
</dbReference>
<organism evidence="4 5">
    <name type="scientific">Peribacillus simplex NBRC 15720 = DSM 1321</name>
    <dbReference type="NCBI Taxonomy" id="1349754"/>
    <lineage>
        <taxon>Bacteria</taxon>
        <taxon>Bacillati</taxon>
        <taxon>Bacillota</taxon>
        <taxon>Bacilli</taxon>
        <taxon>Bacillales</taxon>
        <taxon>Bacillaceae</taxon>
        <taxon>Peribacillus</taxon>
    </lineage>
</organism>
<evidence type="ECO:0000313" key="5">
    <source>
        <dbReference type="Proteomes" id="UP000214618"/>
    </source>
</evidence>
<dbReference type="InterPro" id="IPR045865">
    <property type="entry name" value="ACT-like_dom_sf"/>
</dbReference>
<name>A0A223ELB1_9BACI</name>
<feature type="domain" description="CBS" evidence="3">
    <location>
        <begin position="7"/>
        <end position="70"/>
    </location>
</feature>
<evidence type="ECO:0000256" key="2">
    <source>
        <dbReference type="PROSITE-ProRule" id="PRU00703"/>
    </source>
</evidence>
<protein>
    <submittedName>
        <fullName evidence="4">Acetoin utilization protein AcuB</fullName>
    </submittedName>
</protein>
<dbReference type="Gene3D" id="3.10.580.10">
    <property type="entry name" value="CBS-domain"/>
    <property type="match status" value="1"/>
</dbReference>
<dbReference type="PANTHER" id="PTHR43080:SF2">
    <property type="entry name" value="CBS DOMAIN-CONTAINING PROTEIN"/>
    <property type="match status" value="1"/>
</dbReference>
<dbReference type="InterPro" id="IPR000644">
    <property type="entry name" value="CBS_dom"/>
</dbReference>
<proteinExistence type="predicted"/>